<dbReference type="PANTHER" id="PTHR11717">
    <property type="entry name" value="LOW MOLECULAR WEIGHT PROTEIN TYROSINE PHOSPHATASE"/>
    <property type="match status" value="1"/>
</dbReference>
<gene>
    <name evidence="7" type="ORF">SAMN03080594_11018</name>
</gene>
<dbReference type="EMBL" id="FQUX01000010">
    <property type="protein sequence ID" value="SHF96418.1"/>
    <property type="molecule type" value="Genomic_DNA"/>
</dbReference>
<evidence type="ECO:0000313" key="7">
    <source>
        <dbReference type="EMBL" id="SHF96418.1"/>
    </source>
</evidence>
<dbReference type="PANTHER" id="PTHR11717:SF7">
    <property type="entry name" value="LOW MOLECULAR WEIGHT PHOSPHOTYROSINE PROTEIN PHOSPHATASE"/>
    <property type="match status" value="1"/>
</dbReference>
<sequence>MRTKVLMVCLGNICRSPLAEGILKSKLDNNTFHVDSAGTASYHIGKKPDSRSISIAKKYGIDISQQRCRQFSAKDFEEFDLIYAMDKSNYRNIIALAKNENEIAKVNLLLHRSNLTNKEVPDPYYGGEDGFEEIFHLIDSACDLIAQDIIHN</sequence>
<dbReference type="SUPFAM" id="SSF52788">
    <property type="entry name" value="Phosphotyrosine protein phosphatases I"/>
    <property type="match status" value="1"/>
</dbReference>
<feature type="active site" evidence="5">
    <location>
        <position position="15"/>
    </location>
</feature>
<dbReference type="OrthoDB" id="9784339at2"/>
<keyword evidence="3" id="KW-0378">Hydrolase</keyword>
<organism evidence="7 8">
    <name type="scientific">Arenibacter palladensis</name>
    <dbReference type="NCBI Taxonomy" id="237373"/>
    <lineage>
        <taxon>Bacteria</taxon>
        <taxon>Pseudomonadati</taxon>
        <taxon>Bacteroidota</taxon>
        <taxon>Flavobacteriia</taxon>
        <taxon>Flavobacteriales</taxon>
        <taxon>Flavobacteriaceae</taxon>
        <taxon>Arenibacter</taxon>
    </lineage>
</organism>
<dbReference type="InterPro" id="IPR050438">
    <property type="entry name" value="LMW_PTPase"/>
</dbReference>
<dbReference type="CDD" id="cd16343">
    <property type="entry name" value="LMWPTP"/>
    <property type="match status" value="1"/>
</dbReference>
<dbReference type="SMART" id="SM00226">
    <property type="entry name" value="LMWPc"/>
    <property type="match status" value="1"/>
</dbReference>
<dbReference type="Gene3D" id="3.40.50.2300">
    <property type="match status" value="1"/>
</dbReference>
<protein>
    <recommendedName>
        <fullName evidence="2">protein-tyrosine-phosphatase</fullName>
        <ecNumber evidence="2">3.1.3.48</ecNumber>
    </recommendedName>
</protein>
<proteinExistence type="inferred from homology"/>
<comment type="similarity">
    <text evidence="1">Belongs to the low molecular weight phosphotyrosine protein phosphatase family.</text>
</comment>
<dbReference type="InterPro" id="IPR017867">
    <property type="entry name" value="Tyr_phospatase_low_mol_wt"/>
</dbReference>
<evidence type="ECO:0000256" key="3">
    <source>
        <dbReference type="ARBA" id="ARBA00022801"/>
    </source>
</evidence>
<name>A0A1M5FY41_9FLAO</name>
<feature type="domain" description="Phosphotyrosine protein phosphatase I" evidence="6">
    <location>
        <begin position="3"/>
        <end position="148"/>
    </location>
</feature>
<keyword evidence="4" id="KW-0904">Protein phosphatase</keyword>
<dbReference type="RefSeq" id="WP_072864815.1">
    <property type="nucleotide sequence ID" value="NZ_FQUX01000010.1"/>
</dbReference>
<dbReference type="Pfam" id="PF01451">
    <property type="entry name" value="LMWPc"/>
    <property type="match status" value="1"/>
</dbReference>
<evidence type="ECO:0000256" key="1">
    <source>
        <dbReference type="ARBA" id="ARBA00011063"/>
    </source>
</evidence>
<dbReference type="InterPro" id="IPR023485">
    <property type="entry name" value="Ptyr_pPase"/>
</dbReference>
<dbReference type="PRINTS" id="PR00719">
    <property type="entry name" value="LMWPTPASE"/>
</dbReference>
<dbReference type="AlphaFoldDB" id="A0A1M5FY41"/>
<dbReference type="InterPro" id="IPR036196">
    <property type="entry name" value="Ptyr_pPase_sf"/>
</dbReference>
<dbReference type="GO" id="GO:0004725">
    <property type="term" value="F:protein tyrosine phosphatase activity"/>
    <property type="evidence" value="ECO:0007669"/>
    <property type="project" value="UniProtKB-EC"/>
</dbReference>
<evidence type="ECO:0000256" key="5">
    <source>
        <dbReference type="PIRSR" id="PIRSR617867-1"/>
    </source>
</evidence>
<feature type="active site" description="Nucleophile" evidence="5">
    <location>
        <position position="9"/>
    </location>
</feature>
<feature type="active site" description="Proton donor" evidence="5">
    <location>
        <position position="122"/>
    </location>
</feature>
<dbReference type="Proteomes" id="UP000184406">
    <property type="component" value="Unassembled WGS sequence"/>
</dbReference>
<keyword evidence="8" id="KW-1185">Reference proteome</keyword>
<evidence type="ECO:0000256" key="2">
    <source>
        <dbReference type="ARBA" id="ARBA00013064"/>
    </source>
</evidence>
<evidence type="ECO:0000313" key="8">
    <source>
        <dbReference type="Proteomes" id="UP000184406"/>
    </source>
</evidence>
<reference evidence="8" key="1">
    <citation type="submission" date="2016-11" db="EMBL/GenBank/DDBJ databases">
        <authorList>
            <person name="Varghese N."/>
            <person name="Submissions S."/>
        </authorList>
    </citation>
    <scope>NUCLEOTIDE SEQUENCE [LARGE SCALE GENOMIC DNA]</scope>
    <source>
        <strain evidence="8">DSM 17539</strain>
    </source>
</reference>
<dbReference type="EC" id="3.1.3.48" evidence="2"/>
<accession>A0A1M5FY41</accession>
<evidence type="ECO:0000256" key="4">
    <source>
        <dbReference type="ARBA" id="ARBA00022912"/>
    </source>
</evidence>
<evidence type="ECO:0000259" key="6">
    <source>
        <dbReference type="SMART" id="SM00226"/>
    </source>
</evidence>